<dbReference type="EMBL" id="SMCQ01000010">
    <property type="protein sequence ID" value="TCV99353.1"/>
    <property type="molecule type" value="Genomic_DNA"/>
</dbReference>
<dbReference type="InterPro" id="IPR045515">
    <property type="entry name" value="DUF6440"/>
</dbReference>
<sequence>MAKKENRFVTVYEQKYFTSGTEILVDKKTGVNYLFHQSGNGGGLTVLVDREGHPIVTTIYPDEE</sequence>
<feature type="domain" description="DUF6440" evidence="1">
    <location>
        <begin position="7"/>
        <end position="57"/>
    </location>
</feature>
<protein>
    <recommendedName>
        <fullName evidence="1">DUF6440 domain-containing protein</fullName>
    </recommendedName>
</protein>
<dbReference type="RefSeq" id="WP_066445360.1">
    <property type="nucleotide sequence ID" value="NZ_CAUWFI010000001.1"/>
</dbReference>
<proteinExistence type="predicted"/>
<name>A0A4R3Z5P8_9FIRM</name>
<organism evidence="2 3">
    <name type="scientific">Longibaculum muris</name>
    <dbReference type="NCBI Taxonomy" id="1796628"/>
    <lineage>
        <taxon>Bacteria</taxon>
        <taxon>Bacillati</taxon>
        <taxon>Bacillota</taxon>
        <taxon>Erysipelotrichia</taxon>
        <taxon>Erysipelotrichales</taxon>
        <taxon>Coprobacillaceae</taxon>
        <taxon>Longibaculum</taxon>
    </lineage>
</organism>
<evidence type="ECO:0000259" key="1">
    <source>
        <dbReference type="Pfam" id="PF20037"/>
    </source>
</evidence>
<dbReference type="Proteomes" id="UP000295515">
    <property type="component" value="Unassembled WGS sequence"/>
</dbReference>
<accession>A0A4R3Z5P8</accession>
<dbReference type="AlphaFoldDB" id="A0A4R3Z5P8"/>
<reference evidence="2 3" key="1">
    <citation type="submission" date="2019-03" db="EMBL/GenBank/DDBJ databases">
        <title>Genomic Encyclopedia of Type Strains, Phase IV (KMG-IV): sequencing the most valuable type-strain genomes for metagenomic binning, comparative biology and taxonomic classification.</title>
        <authorList>
            <person name="Goeker M."/>
        </authorList>
    </citation>
    <scope>NUCLEOTIDE SEQUENCE [LARGE SCALE GENOMIC DNA]</scope>
    <source>
        <strain evidence="2 3">DSM 29487</strain>
    </source>
</reference>
<dbReference type="GeneID" id="98915430"/>
<comment type="caution">
    <text evidence="2">The sequence shown here is derived from an EMBL/GenBank/DDBJ whole genome shotgun (WGS) entry which is preliminary data.</text>
</comment>
<evidence type="ECO:0000313" key="3">
    <source>
        <dbReference type="Proteomes" id="UP000295515"/>
    </source>
</evidence>
<gene>
    <name evidence="2" type="ORF">EDD60_11045</name>
</gene>
<keyword evidence="3" id="KW-1185">Reference proteome</keyword>
<evidence type="ECO:0000313" key="2">
    <source>
        <dbReference type="EMBL" id="TCV99353.1"/>
    </source>
</evidence>
<dbReference type="Pfam" id="PF20037">
    <property type="entry name" value="DUF6440"/>
    <property type="match status" value="1"/>
</dbReference>